<dbReference type="InterPro" id="IPR018270">
    <property type="entry name" value="C_nuclsd_transpt_met_bac"/>
</dbReference>
<feature type="transmembrane region" description="Helical" evidence="7">
    <location>
        <begin position="291"/>
        <end position="309"/>
    </location>
</feature>
<evidence type="ECO:0000256" key="1">
    <source>
        <dbReference type="ARBA" id="ARBA00004651"/>
    </source>
</evidence>
<protein>
    <recommendedName>
        <fullName evidence="7">Sodium/nucleoside cotransporter</fullName>
    </recommendedName>
</protein>
<dbReference type="InterPro" id="IPR011657">
    <property type="entry name" value="CNT_C_dom"/>
</dbReference>
<feature type="transmembrane region" description="Helical" evidence="7">
    <location>
        <begin position="227"/>
        <end position="245"/>
    </location>
</feature>
<dbReference type="Pfam" id="PF01773">
    <property type="entry name" value="Nucleos_tra2_N"/>
    <property type="match status" value="1"/>
</dbReference>
<evidence type="ECO:0000256" key="6">
    <source>
        <dbReference type="ARBA" id="ARBA00023136"/>
    </source>
</evidence>
<keyword evidence="11" id="KW-1185">Reference proteome</keyword>
<feature type="transmembrane region" description="Helical" evidence="7">
    <location>
        <begin position="547"/>
        <end position="569"/>
    </location>
</feature>
<feature type="transmembrane region" description="Helical" evidence="7">
    <location>
        <begin position="446"/>
        <end position="463"/>
    </location>
</feature>
<keyword evidence="3" id="KW-1003">Cell membrane</keyword>
<evidence type="ECO:0000256" key="3">
    <source>
        <dbReference type="ARBA" id="ARBA00022475"/>
    </source>
</evidence>
<dbReference type="STRING" id="70415.A0A5S6Q4F7"/>
<dbReference type="Proteomes" id="UP000046395">
    <property type="component" value="Unassembled WGS sequence"/>
</dbReference>
<keyword evidence="6 7" id="KW-0472">Membrane</keyword>
<feature type="transmembrane region" description="Helical" evidence="7">
    <location>
        <begin position="415"/>
        <end position="434"/>
    </location>
</feature>
<evidence type="ECO:0000256" key="5">
    <source>
        <dbReference type="ARBA" id="ARBA00022989"/>
    </source>
</evidence>
<keyword evidence="4 7" id="KW-0812">Transmembrane</keyword>
<dbReference type="Pfam" id="PF07662">
    <property type="entry name" value="Nucleos_tra2_C"/>
    <property type="match status" value="1"/>
</dbReference>
<evidence type="ECO:0000256" key="4">
    <source>
        <dbReference type="ARBA" id="ARBA00022692"/>
    </source>
</evidence>
<feature type="transmembrane region" description="Helical" evidence="7">
    <location>
        <begin position="95"/>
        <end position="113"/>
    </location>
</feature>
<comment type="subcellular location">
    <subcellularLocation>
        <location evidence="1">Cell membrane</location>
        <topology evidence="1">Multi-pass membrane protein</topology>
    </subcellularLocation>
</comment>
<dbReference type="GO" id="GO:0005886">
    <property type="term" value="C:plasma membrane"/>
    <property type="evidence" value="ECO:0007669"/>
    <property type="project" value="UniProtKB-SubCell"/>
</dbReference>
<evidence type="ECO:0000256" key="7">
    <source>
        <dbReference type="RuleBase" id="RU362018"/>
    </source>
</evidence>
<name>A0A5S6Q4F7_TRIMR</name>
<feature type="transmembrane region" description="Helical" evidence="7">
    <location>
        <begin position="183"/>
        <end position="207"/>
    </location>
</feature>
<dbReference type="PANTHER" id="PTHR10590">
    <property type="entry name" value="SODIUM/NUCLEOSIDE COTRANSPORTER"/>
    <property type="match status" value="1"/>
</dbReference>
<proteinExistence type="inferred from homology"/>
<sequence>MEDKSTHGIPDLLSYKSANHIEMTKLKPMDGQSQSTTANSEVKSASFICKLKEIVPKAATPERQLCLKWSLWILIAIAYHAYFVAAVVKDYKRALALIVLTAIGWYLFLYYRLCKVYCTPKISATLGKSLCFSASEALARKNGQMDSMLFLGRPIHSYSGIVAIVLLLLMVSESPRKVNWRPVLTGLGLQFLIGFIVMRWPSGALAFQWVANQIVTFLQYSEEGAKFVYGFLVTPPNICGMYPVFIFSVLQVILYFAAFVSLLYYLGVIQASMTPFAWFMQKLLGTTAAESLNAVAAIFLGISESPLLIKPYLTKLTNSELFAIMCSGYGSVSGSLFAAYVSFGACPTYILSASVMSAPASLACAKLVMPELEESQLKQAEHMKLQKSEHKNILEAISNGACDGIMIIAQIAANLIVFISMLSFLNATISWLGHMVDIEDLSFEKILGYVFFPIAFLMGVSTATDMAERVAETTIVAELLGTKVVLNEFIAYQRMSQYIQSNKLSPHSQMMATYSLCSFANFGTIGIMLGALGTLCPEKKTVLTQYALKALLAGGATSLITASWAGIFVEQPTFCEPLIPKNCWNITAGLNM</sequence>
<dbReference type="InterPro" id="IPR011642">
    <property type="entry name" value="Gate_dom"/>
</dbReference>
<evidence type="ECO:0000259" key="8">
    <source>
        <dbReference type="Pfam" id="PF01773"/>
    </source>
</evidence>
<reference evidence="12" key="1">
    <citation type="submission" date="2019-12" db="UniProtKB">
        <authorList>
            <consortium name="WormBaseParasite"/>
        </authorList>
    </citation>
    <scope>IDENTIFICATION</scope>
</reference>
<organism evidence="11 12">
    <name type="scientific">Trichuris muris</name>
    <name type="common">Mouse whipworm</name>
    <dbReference type="NCBI Taxonomy" id="70415"/>
    <lineage>
        <taxon>Eukaryota</taxon>
        <taxon>Metazoa</taxon>
        <taxon>Ecdysozoa</taxon>
        <taxon>Nematoda</taxon>
        <taxon>Enoplea</taxon>
        <taxon>Dorylaimia</taxon>
        <taxon>Trichinellida</taxon>
        <taxon>Trichuridae</taxon>
        <taxon>Trichuris</taxon>
    </lineage>
</organism>
<feature type="transmembrane region" description="Helical" evidence="7">
    <location>
        <begin position="69"/>
        <end position="88"/>
    </location>
</feature>
<feature type="domain" description="Concentrative nucleoside transporter C-terminal" evidence="9">
    <location>
        <begin position="349"/>
        <end position="566"/>
    </location>
</feature>
<comment type="similarity">
    <text evidence="2 7">Belongs to the concentrative nucleoside transporter (CNT) (TC 2.A.41) family.</text>
</comment>
<feature type="transmembrane region" description="Helical" evidence="7">
    <location>
        <begin position="512"/>
        <end position="535"/>
    </location>
</feature>
<evidence type="ECO:0000313" key="11">
    <source>
        <dbReference type="Proteomes" id="UP000046395"/>
    </source>
</evidence>
<dbReference type="GO" id="GO:0005415">
    <property type="term" value="F:nucleoside:sodium symporter activity"/>
    <property type="evidence" value="ECO:0007669"/>
    <property type="project" value="TreeGrafter"/>
</dbReference>
<dbReference type="WBParaSite" id="TMUE_0000002083.1">
    <property type="protein sequence ID" value="TMUE_0000002083.1"/>
    <property type="gene ID" value="WBGene00297944"/>
</dbReference>
<feature type="transmembrane region" description="Helical" evidence="7">
    <location>
        <begin position="155"/>
        <end position="171"/>
    </location>
</feature>
<evidence type="ECO:0000259" key="9">
    <source>
        <dbReference type="Pfam" id="PF07662"/>
    </source>
</evidence>
<accession>A0A5S6Q4F7</accession>
<feature type="domain" description="Concentrative nucleoside transporter N-terminal" evidence="8">
    <location>
        <begin position="160"/>
        <end position="231"/>
    </location>
</feature>
<evidence type="ECO:0000313" key="12">
    <source>
        <dbReference type="WBParaSite" id="TMUE_0000002083.1"/>
    </source>
</evidence>
<evidence type="ECO:0000256" key="2">
    <source>
        <dbReference type="ARBA" id="ARBA00009033"/>
    </source>
</evidence>
<dbReference type="InterPro" id="IPR002668">
    <property type="entry name" value="CNT_N_dom"/>
</dbReference>
<dbReference type="InterPro" id="IPR008276">
    <property type="entry name" value="C_nuclsd_transpt"/>
</dbReference>
<evidence type="ECO:0000259" key="10">
    <source>
        <dbReference type="Pfam" id="PF07670"/>
    </source>
</evidence>
<dbReference type="Pfam" id="PF07670">
    <property type="entry name" value="Gate"/>
    <property type="match status" value="1"/>
</dbReference>
<dbReference type="AlphaFoldDB" id="A0A5S6Q4F7"/>
<dbReference type="NCBIfam" id="TIGR00804">
    <property type="entry name" value="nupC"/>
    <property type="match status" value="1"/>
</dbReference>
<dbReference type="PANTHER" id="PTHR10590:SF4">
    <property type="entry name" value="SOLUTE CARRIER FAMILY 28 MEMBER 3"/>
    <property type="match status" value="1"/>
</dbReference>
<keyword evidence="7" id="KW-0813">Transport</keyword>
<keyword evidence="5 7" id="KW-1133">Transmembrane helix</keyword>
<feature type="domain" description="Nucleoside transporter/FeoB GTPase Gate" evidence="10">
    <location>
        <begin position="247"/>
        <end position="344"/>
    </location>
</feature>
<feature type="transmembrane region" description="Helical" evidence="7">
    <location>
        <begin position="252"/>
        <end position="271"/>
    </location>
</feature>
<feature type="transmembrane region" description="Helical" evidence="7">
    <location>
        <begin position="321"/>
        <end position="343"/>
    </location>
</feature>